<evidence type="ECO:0000259" key="1">
    <source>
        <dbReference type="PROSITE" id="PS50943"/>
    </source>
</evidence>
<dbReference type="PROSITE" id="PS50943">
    <property type="entry name" value="HTH_CROC1"/>
    <property type="match status" value="1"/>
</dbReference>
<dbReference type="SUPFAM" id="SSF47413">
    <property type="entry name" value="lambda repressor-like DNA-binding domains"/>
    <property type="match status" value="1"/>
</dbReference>
<evidence type="ECO:0000313" key="3">
    <source>
        <dbReference type="Proteomes" id="UP001500063"/>
    </source>
</evidence>
<dbReference type="Pfam" id="PF19054">
    <property type="entry name" value="DUF5753"/>
    <property type="match status" value="1"/>
</dbReference>
<dbReference type="InterPro" id="IPR043917">
    <property type="entry name" value="DUF5753"/>
</dbReference>
<feature type="domain" description="HTH cro/C1-type" evidence="1">
    <location>
        <begin position="16"/>
        <end position="71"/>
    </location>
</feature>
<keyword evidence="3" id="KW-1185">Reference proteome</keyword>
<comment type="caution">
    <text evidence="2">The sequence shown here is derived from an EMBL/GenBank/DDBJ whole genome shotgun (WGS) entry which is preliminary data.</text>
</comment>
<dbReference type="EMBL" id="BAAABW010000039">
    <property type="protein sequence ID" value="GAA0379350.1"/>
    <property type="molecule type" value="Genomic_DNA"/>
</dbReference>
<evidence type="ECO:0000313" key="2">
    <source>
        <dbReference type="EMBL" id="GAA0379350.1"/>
    </source>
</evidence>
<protein>
    <submittedName>
        <fullName evidence="2">Helix-turn-helix transcriptional regulator</fullName>
    </submittedName>
</protein>
<dbReference type="Gene3D" id="1.10.260.40">
    <property type="entry name" value="lambda repressor-like DNA-binding domains"/>
    <property type="match status" value="1"/>
</dbReference>
<organism evidence="2 3">
    <name type="scientific">Streptomyces blastmyceticus</name>
    <dbReference type="NCBI Taxonomy" id="68180"/>
    <lineage>
        <taxon>Bacteria</taxon>
        <taxon>Bacillati</taxon>
        <taxon>Actinomycetota</taxon>
        <taxon>Actinomycetes</taxon>
        <taxon>Kitasatosporales</taxon>
        <taxon>Streptomycetaceae</taxon>
        <taxon>Streptomyces</taxon>
    </lineage>
</organism>
<gene>
    <name evidence="2" type="ORF">GCM10010319_67420</name>
</gene>
<dbReference type="Pfam" id="PF13560">
    <property type="entry name" value="HTH_31"/>
    <property type="match status" value="1"/>
</dbReference>
<sequence length="285" mass="31542">MPALPTVRRRMLGAELRQIREGLGITVNETAGLLGWHQSKVSRVENGRSGIRPDEVEAVLDAYRVADPETRAALAALAGEGRQRMWWTPYSDVITQRYASYIALEAEATSMRNFREVLVPGLLQTPEYTRAVTGALQPDSPPDALDALVNVRLARQNATLRRADPLELWAVLDEAALRRVIGGARTMAKQLHHLLRASEEPHITLQVLPFAAGAHGGLMGSFAILQFPVRSDLDVVYTESHTSNIQLERKTDLMTYSRMFDELSSAALDAASSRDLISYVVKDLE</sequence>
<dbReference type="InterPro" id="IPR010982">
    <property type="entry name" value="Lambda_DNA-bd_dom_sf"/>
</dbReference>
<reference evidence="3" key="1">
    <citation type="journal article" date="2019" name="Int. J. Syst. Evol. Microbiol.">
        <title>The Global Catalogue of Microorganisms (GCM) 10K type strain sequencing project: providing services to taxonomists for standard genome sequencing and annotation.</title>
        <authorList>
            <consortium name="The Broad Institute Genomics Platform"/>
            <consortium name="The Broad Institute Genome Sequencing Center for Infectious Disease"/>
            <person name="Wu L."/>
            <person name="Ma J."/>
        </authorList>
    </citation>
    <scope>NUCLEOTIDE SEQUENCE [LARGE SCALE GENOMIC DNA]</scope>
    <source>
        <strain evidence="3">JCM 4565</strain>
    </source>
</reference>
<dbReference type="InterPro" id="IPR001387">
    <property type="entry name" value="Cro/C1-type_HTH"/>
</dbReference>
<dbReference type="SMART" id="SM00530">
    <property type="entry name" value="HTH_XRE"/>
    <property type="match status" value="1"/>
</dbReference>
<dbReference type="CDD" id="cd00093">
    <property type="entry name" value="HTH_XRE"/>
    <property type="match status" value="1"/>
</dbReference>
<name>A0ABP3HSS5_9ACTN</name>
<dbReference type="Proteomes" id="UP001500063">
    <property type="component" value="Unassembled WGS sequence"/>
</dbReference>
<proteinExistence type="predicted"/>
<accession>A0ABP3HSS5</accession>